<dbReference type="eggNOG" id="ENOG5033717">
    <property type="taxonomic scope" value="Bacteria"/>
</dbReference>
<dbReference type="EMBL" id="JRUQ01000024">
    <property type="protein sequence ID" value="KGT94860.1"/>
    <property type="molecule type" value="Genomic_DNA"/>
</dbReference>
<dbReference type="Gene3D" id="3.30.70.2360">
    <property type="match status" value="1"/>
</dbReference>
<reference evidence="1 2" key="1">
    <citation type="submission" date="2014-10" db="EMBL/GenBank/DDBJ databases">
        <title>Genome sequence of Erwinia typographi M043b.</title>
        <authorList>
            <person name="Chan K.-G."/>
            <person name="Tan W.-S."/>
        </authorList>
    </citation>
    <scope>NUCLEOTIDE SEQUENCE [LARGE SCALE GENOMIC DNA]</scope>
    <source>
        <strain evidence="1 2">M043b</strain>
    </source>
</reference>
<organism evidence="1 2">
    <name type="scientific">Erwinia typographi</name>
    <dbReference type="NCBI Taxonomy" id="371042"/>
    <lineage>
        <taxon>Bacteria</taxon>
        <taxon>Pseudomonadati</taxon>
        <taxon>Pseudomonadota</taxon>
        <taxon>Gammaproteobacteria</taxon>
        <taxon>Enterobacterales</taxon>
        <taxon>Erwiniaceae</taxon>
        <taxon>Erwinia</taxon>
    </lineage>
</organism>
<dbReference type="Pfam" id="PF11080">
    <property type="entry name" value="GhoS"/>
    <property type="match status" value="1"/>
</dbReference>
<proteinExistence type="predicted"/>
<evidence type="ECO:0000313" key="1">
    <source>
        <dbReference type="EMBL" id="KGT94860.1"/>
    </source>
</evidence>
<protein>
    <submittedName>
        <fullName evidence="1">Uncharacterized protein</fullName>
    </submittedName>
</protein>
<dbReference type="GO" id="GO:0004521">
    <property type="term" value="F:RNA endonuclease activity"/>
    <property type="evidence" value="ECO:0007669"/>
    <property type="project" value="InterPro"/>
</dbReference>
<comment type="caution">
    <text evidence="1">The sequence shown here is derived from an EMBL/GenBank/DDBJ whole genome shotgun (WGS) entry which is preliminary data.</text>
</comment>
<dbReference type="InterPro" id="IPR022597">
    <property type="entry name" value="GhoS"/>
</dbReference>
<dbReference type="OrthoDB" id="6490595at2"/>
<gene>
    <name evidence="1" type="ORF">NG99_06865</name>
</gene>
<dbReference type="STRING" id="371042.NG99_06865"/>
<dbReference type="RefSeq" id="WP_034890011.1">
    <property type="nucleotide sequence ID" value="NZ_JRUQ01000024.1"/>
</dbReference>
<accession>A0A0A3Z7M9</accession>
<dbReference type="InterPro" id="IPR038241">
    <property type="entry name" value="GhoS_sf"/>
</dbReference>
<sequence>MSGSGIAQYVVTLRYQEKGLSDVLELTSALTNGGFTTSMADAEGHPHELGTNSFGITSAQEEDKIREQAEKLGELALGQKPEVEIQSFQAFLESDKH</sequence>
<evidence type="ECO:0000313" key="2">
    <source>
        <dbReference type="Proteomes" id="UP000030351"/>
    </source>
</evidence>
<name>A0A0A3Z7M9_9GAMM</name>
<dbReference type="Proteomes" id="UP000030351">
    <property type="component" value="Unassembled WGS sequence"/>
</dbReference>
<dbReference type="AlphaFoldDB" id="A0A0A3Z7M9"/>
<keyword evidence="2" id="KW-1185">Reference proteome</keyword>